<organism evidence="5 6">
    <name type="scientific">Acidihalobacter aeolianus</name>
    <dbReference type="NCBI Taxonomy" id="2792603"/>
    <lineage>
        <taxon>Bacteria</taxon>
        <taxon>Pseudomonadati</taxon>
        <taxon>Pseudomonadota</taxon>
        <taxon>Gammaproteobacteria</taxon>
        <taxon>Chromatiales</taxon>
        <taxon>Ectothiorhodospiraceae</taxon>
        <taxon>Acidihalobacter</taxon>
    </lineage>
</organism>
<dbReference type="RefSeq" id="WP_070072242.1">
    <property type="nucleotide sequence ID" value="NZ_CP017448.1"/>
</dbReference>
<proteinExistence type="inferred from homology"/>
<keyword evidence="3" id="KW-1006">Bacterial flagellum protein export</keyword>
<dbReference type="Proteomes" id="UP000095342">
    <property type="component" value="Chromosome"/>
</dbReference>
<keyword evidence="3" id="KW-0653">Protein transport</keyword>
<evidence type="ECO:0000313" key="6">
    <source>
        <dbReference type="Proteomes" id="UP000095342"/>
    </source>
</evidence>
<dbReference type="Gene3D" id="3.40.1690.10">
    <property type="entry name" value="secretion proteins EscU"/>
    <property type="match status" value="1"/>
</dbReference>
<accession>A0A1D8K6R9</accession>
<dbReference type="PANTHER" id="PTHR30531">
    <property type="entry name" value="FLAGELLAR BIOSYNTHETIC PROTEIN FLHB"/>
    <property type="match status" value="1"/>
</dbReference>
<dbReference type="KEGG" id="aaeo:BJI67_05875"/>
<dbReference type="PANTHER" id="PTHR30531:SF12">
    <property type="entry name" value="FLAGELLAR BIOSYNTHETIC PROTEIN FLHB"/>
    <property type="match status" value="1"/>
</dbReference>
<protein>
    <recommendedName>
        <fullName evidence="2">Flagellar biosynthetic protein FlhB</fullName>
    </recommendedName>
</protein>
<dbReference type="SUPFAM" id="SSF160544">
    <property type="entry name" value="EscU C-terminal domain-like"/>
    <property type="match status" value="1"/>
</dbReference>
<evidence type="ECO:0000256" key="2">
    <source>
        <dbReference type="ARBA" id="ARBA00021622"/>
    </source>
</evidence>
<dbReference type="AlphaFoldDB" id="A0A1D8K6R9"/>
<dbReference type="InterPro" id="IPR006135">
    <property type="entry name" value="T3SS_substrate_exporter"/>
</dbReference>
<dbReference type="InterPro" id="IPR029025">
    <property type="entry name" value="T3SS_substrate_exporter_C"/>
</dbReference>
<reference evidence="5 6" key="1">
    <citation type="submission" date="2016-09" db="EMBL/GenBank/DDBJ databases">
        <title>Acidihalobacter prosperus V6 (DSM14174).</title>
        <authorList>
            <person name="Khaleque H.N."/>
            <person name="Ramsay J.P."/>
            <person name="Murphy R.J.T."/>
            <person name="Kaksonen A.H."/>
            <person name="Boxall N.J."/>
            <person name="Watkin E.L.J."/>
        </authorList>
    </citation>
    <scope>NUCLEOTIDE SEQUENCE [LARGE SCALE GENOMIC DNA]</scope>
    <source>
        <strain evidence="5 6">V6</strain>
    </source>
</reference>
<sequence length="112" mass="12075">MSENTLPPTVLRRLAIALKYNGEGAPRVTAKGQGEIGERIMEIARLHNVPMRADAQLCQVLAQVPLGDEIPESLYVAVAEVLAFAYRIGWSTGDAFIELPENAEDVQPTGGS</sequence>
<dbReference type="Pfam" id="PF01312">
    <property type="entry name" value="Bac_export_2"/>
    <property type="match status" value="1"/>
</dbReference>
<comment type="similarity">
    <text evidence="1">Belongs to the type III secretion exporter family.</text>
</comment>
<comment type="function">
    <text evidence="4">Required for formation of the rod structure in the basal body of the flagellar apparatus. Together with FliI and FliH, may constitute the export apparatus of flagellin.</text>
</comment>
<dbReference type="EMBL" id="CP017448">
    <property type="protein sequence ID" value="AOV16653.1"/>
    <property type="molecule type" value="Genomic_DNA"/>
</dbReference>
<dbReference type="GO" id="GO:0005886">
    <property type="term" value="C:plasma membrane"/>
    <property type="evidence" value="ECO:0007669"/>
    <property type="project" value="TreeGrafter"/>
</dbReference>
<keyword evidence="3" id="KW-0813">Transport</keyword>
<evidence type="ECO:0000256" key="4">
    <source>
        <dbReference type="ARBA" id="ARBA00025078"/>
    </source>
</evidence>
<gene>
    <name evidence="5" type="ORF">BJI67_05875</name>
</gene>
<dbReference type="GO" id="GO:0009306">
    <property type="term" value="P:protein secretion"/>
    <property type="evidence" value="ECO:0007669"/>
    <property type="project" value="InterPro"/>
</dbReference>
<evidence type="ECO:0000313" key="5">
    <source>
        <dbReference type="EMBL" id="AOV16653.1"/>
    </source>
</evidence>
<name>A0A1D8K6R9_9GAMM</name>
<evidence type="ECO:0000256" key="1">
    <source>
        <dbReference type="ARBA" id="ARBA00010690"/>
    </source>
</evidence>
<keyword evidence="6" id="KW-1185">Reference proteome</keyword>
<evidence type="ECO:0000256" key="3">
    <source>
        <dbReference type="ARBA" id="ARBA00023225"/>
    </source>
</evidence>